<dbReference type="Proteomes" id="UP000282613">
    <property type="component" value="Unassembled WGS sequence"/>
</dbReference>
<evidence type="ECO:0000313" key="3">
    <source>
        <dbReference type="Proteomes" id="UP000282613"/>
    </source>
</evidence>
<feature type="compositionally biased region" description="Low complexity" evidence="1">
    <location>
        <begin position="258"/>
        <end position="272"/>
    </location>
</feature>
<reference evidence="4" key="1">
    <citation type="submission" date="2017-02" db="UniProtKB">
        <authorList>
            <consortium name="WormBaseParasite"/>
        </authorList>
    </citation>
    <scope>IDENTIFICATION</scope>
</reference>
<name>A0A0R3WCL5_TAEAS</name>
<dbReference type="WBParaSite" id="TASK_0000845301-mRNA-1">
    <property type="protein sequence ID" value="TASK_0000845301-mRNA-1"/>
    <property type="gene ID" value="TASK_0000845301"/>
</dbReference>
<protein>
    <submittedName>
        <fullName evidence="4">C2 domain-containing protein</fullName>
    </submittedName>
</protein>
<feature type="region of interest" description="Disordered" evidence="1">
    <location>
        <begin position="178"/>
        <end position="226"/>
    </location>
</feature>
<accession>A0A0R3WCL5</accession>
<proteinExistence type="predicted"/>
<evidence type="ECO:0000313" key="4">
    <source>
        <dbReference type="WBParaSite" id="TASK_0000845301-mRNA-1"/>
    </source>
</evidence>
<dbReference type="AlphaFoldDB" id="A0A0R3WCL5"/>
<feature type="compositionally biased region" description="Polar residues" evidence="1">
    <location>
        <begin position="178"/>
        <end position="199"/>
    </location>
</feature>
<organism evidence="4">
    <name type="scientific">Taenia asiatica</name>
    <name type="common">Asian tapeworm</name>
    <dbReference type="NCBI Taxonomy" id="60517"/>
    <lineage>
        <taxon>Eukaryota</taxon>
        <taxon>Metazoa</taxon>
        <taxon>Spiralia</taxon>
        <taxon>Lophotrochozoa</taxon>
        <taxon>Platyhelminthes</taxon>
        <taxon>Cestoda</taxon>
        <taxon>Eucestoda</taxon>
        <taxon>Cyclophyllidea</taxon>
        <taxon>Taeniidae</taxon>
        <taxon>Taenia</taxon>
    </lineage>
</organism>
<dbReference type="OrthoDB" id="6264499at2759"/>
<reference evidence="2 3" key="2">
    <citation type="submission" date="2018-11" db="EMBL/GenBank/DDBJ databases">
        <authorList>
            <consortium name="Pathogen Informatics"/>
        </authorList>
    </citation>
    <scope>NUCLEOTIDE SEQUENCE [LARGE SCALE GENOMIC DNA]</scope>
</reference>
<feature type="region of interest" description="Disordered" evidence="1">
    <location>
        <begin position="244"/>
        <end position="280"/>
    </location>
</feature>
<dbReference type="EMBL" id="UYRS01018803">
    <property type="protein sequence ID" value="VDK40322.1"/>
    <property type="molecule type" value="Genomic_DNA"/>
</dbReference>
<gene>
    <name evidence="2" type="ORF">TASK_LOCUS8454</name>
</gene>
<evidence type="ECO:0000256" key="1">
    <source>
        <dbReference type="SAM" id="MobiDB-lite"/>
    </source>
</evidence>
<evidence type="ECO:0000313" key="2">
    <source>
        <dbReference type="EMBL" id="VDK40322.1"/>
    </source>
</evidence>
<keyword evidence="3" id="KW-1185">Reference proteome</keyword>
<sequence length="645" mass="70524">MINSVTTVILVICITLATIAAFICAATLAVSSPWWPQRKRTRHGHTSGKTSTSPVNFLRRAIETFSLTSPQTIPRTRDTSRHSSIFAEIQSLPLRSQPERFYGATSPHHTSARSSICSFQASPAGDSPQVGSTVTTIGGFLAPPTKRPRSGSTSLLHDLAKGGYDRMSPIPALLSTANTQSDTVQGGSASTQPNGSKADSVTAERRKSLRAARRTTLGSLSPKPIKTEMGASLSELISILGTQVSRSTHTSPSRKRTLSSTTATPIATPPLSQISPIPRFTTAEAPGGTINYRVFIDATGKNNLTVRVHLYYATNLPATKPWKNSNYIVKAALIGFKSHFVQTSGVVTAVCGSPRFSEGHPSVLDFVLDCGMPFNKSEEEVQLRLMVIEFSGRKPGEKALLVATKEYRFSHHTLRGKSTLSTDISWERCKPCIDVYQLNADVLVSLIQREVEGCLRFEIHEIRNLDFRQLLENPVEMDASKKKTSLYPIKLRLRACLITNGKATCVRKGFNIRLPTEFADRVVNGESSTVLLLKDHVFNSSELVLNFRPPFPGGLDKPEVFNKVGVRSVQWRILAYFVLILEDTSSHPTGSKRIRAIGSCCLGSNAQNATTTEEPPMLNDGILPLLSNVASESSQRLVSQWLHIE</sequence>